<dbReference type="InterPro" id="IPR001660">
    <property type="entry name" value="SAM"/>
</dbReference>
<name>A0A443S2U7_9ACAR</name>
<dbReference type="STRING" id="299467.A0A443S2U7"/>
<dbReference type="InterPro" id="IPR058666">
    <property type="entry name" value="SASH1/NUB1_homeodomain"/>
</dbReference>
<evidence type="ECO:0000313" key="2">
    <source>
        <dbReference type="EMBL" id="RWS21803.1"/>
    </source>
</evidence>
<keyword evidence="3" id="KW-1185">Reference proteome</keyword>
<dbReference type="InterPro" id="IPR051725">
    <property type="entry name" value="SAM-SH3_domain_protein"/>
</dbReference>
<evidence type="ECO:0000313" key="3">
    <source>
        <dbReference type="Proteomes" id="UP000288716"/>
    </source>
</evidence>
<accession>A0A443S2U7</accession>
<dbReference type="Pfam" id="PF26285">
    <property type="entry name" value="SASH1_Homeodomain"/>
    <property type="match status" value="1"/>
</dbReference>
<gene>
    <name evidence="2" type="ORF">B4U80_11770</name>
</gene>
<dbReference type="Gene3D" id="1.10.150.50">
    <property type="entry name" value="Transcription Factor, Ets-1"/>
    <property type="match status" value="1"/>
</dbReference>
<evidence type="ECO:0000259" key="1">
    <source>
        <dbReference type="PROSITE" id="PS50105"/>
    </source>
</evidence>
<dbReference type="PROSITE" id="PS50105">
    <property type="entry name" value="SAM_DOMAIN"/>
    <property type="match status" value="1"/>
</dbReference>
<feature type="domain" description="SAM" evidence="1">
    <location>
        <begin position="63"/>
        <end position="127"/>
    </location>
</feature>
<comment type="caution">
    <text evidence="2">The sequence shown here is derived from an EMBL/GenBank/DDBJ whole genome shotgun (WGS) entry which is preliminary data.</text>
</comment>
<dbReference type="SUPFAM" id="SSF47769">
    <property type="entry name" value="SAM/Pointed domain"/>
    <property type="match status" value="1"/>
</dbReference>
<dbReference type="Proteomes" id="UP000288716">
    <property type="component" value="Unassembled WGS sequence"/>
</dbReference>
<dbReference type="SMART" id="SM00454">
    <property type="entry name" value="SAM"/>
    <property type="match status" value="1"/>
</dbReference>
<dbReference type="EMBL" id="NCKV01010783">
    <property type="protein sequence ID" value="RWS21803.1"/>
    <property type="molecule type" value="Genomic_DNA"/>
</dbReference>
<organism evidence="2 3">
    <name type="scientific">Leptotrombidium deliense</name>
    <dbReference type="NCBI Taxonomy" id="299467"/>
    <lineage>
        <taxon>Eukaryota</taxon>
        <taxon>Metazoa</taxon>
        <taxon>Ecdysozoa</taxon>
        <taxon>Arthropoda</taxon>
        <taxon>Chelicerata</taxon>
        <taxon>Arachnida</taxon>
        <taxon>Acari</taxon>
        <taxon>Acariformes</taxon>
        <taxon>Trombidiformes</taxon>
        <taxon>Prostigmata</taxon>
        <taxon>Anystina</taxon>
        <taxon>Parasitengona</taxon>
        <taxon>Trombiculoidea</taxon>
        <taxon>Trombiculidae</taxon>
        <taxon>Leptotrombidium</taxon>
    </lineage>
</organism>
<dbReference type="InterPro" id="IPR013761">
    <property type="entry name" value="SAM/pointed_sf"/>
</dbReference>
<proteinExistence type="predicted"/>
<dbReference type="Pfam" id="PF07647">
    <property type="entry name" value="SAM_2"/>
    <property type="match status" value="1"/>
</dbReference>
<protein>
    <submittedName>
        <fullName evidence="2">SAM and SH3 domain-containing protein 1-like protein</fullName>
    </submittedName>
</protein>
<dbReference type="VEuPathDB" id="VectorBase:LDEU010237"/>
<reference evidence="2 3" key="1">
    <citation type="journal article" date="2018" name="Gigascience">
        <title>Genomes of trombidid mites reveal novel predicted allergens and laterally-transferred genes associated with secondary metabolism.</title>
        <authorList>
            <person name="Dong X."/>
            <person name="Chaisiri K."/>
            <person name="Xia D."/>
            <person name="Armstrong S.D."/>
            <person name="Fang Y."/>
            <person name="Donnelly M.J."/>
            <person name="Kadowaki T."/>
            <person name="McGarry J.W."/>
            <person name="Darby A.C."/>
            <person name="Makepeace B.L."/>
        </authorList>
    </citation>
    <scope>NUCLEOTIDE SEQUENCE [LARGE SCALE GENOMIC DNA]</scope>
    <source>
        <strain evidence="2">UoL-UT</strain>
    </source>
</reference>
<dbReference type="OrthoDB" id="10047268at2759"/>
<sequence length="131" mass="14453">MSGFCGIPPALVQRYAEEVNEDVYDVADAIDHLRLRSLVVRGRIGIPNDFLADSCTGIIIEQANCESLHSWLVSIGLPMCEKLFNEHGYTDLKQIATLKESDLITCGISKPTHRRLLITALCALAVNLDKV</sequence>
<dbReference type="PANTHER" id="PTHR12301">
    <property type="entry name" value="SAM-DOMAIN, SH3 AND NUCLEAR LOCALIZATION SIGNALS PROTEIN RELATED"/>
    <property type="match status" value="1"/>
</dbReference>
<dbReference type="PANTHER" id="PTHR12301:SF11">
    <property type="entry name" value="PH DOMAIN-CONTAINING PROTEIN"/>
    <property type="match status" value="1"/>
</dbReference>
<dbReference type="AlphaFoldDB" id="A0A443S2U7"/>